<keyword evidence="4" id="KW-1185">Reference proteome</keyword>
<name>A0A8S1UPR6_PAROT</name>
<feature type="domain" description="RDRP core" evidence="2">
    <location>
        <begin position="532"/>
        <end position="767"/>
    </location>
</feature>
<evidence type="ECO:0000313" key="4">
    <source>
        <dbReference type="Proteomes" id="UP000683925"/>
    </source>
</evidence>
<dbReference type="PANTHER" id="PTHR23079">
    <property type="entry name" value="RNA-DEPENDENT RNA POLYMERASE"/>
    <property type="match status" value="1"/>
</dbReference>
<reference evidence="3" key="1">
    <citation type="submission" date="2021-01" db="EMBL/GenBank/DDBJ databases">
        <authorList>
            <consortium name="Genoscope - CEA"/>
            <person name="William W."/>
        </authorList>
    </citation>
    <scope>NUCLEOTIDE SEQUENCE</scope>
</reference>
<dbReference type="InterPro" id="IPR057596">
    <property type="entry name" value="RDRP_core"/>
</dbReference>
<dbReference type="InterPro" id="IPR007855">
    <property type="entry name" value="RDRP"/>
</dbReference>
<comment type="catalytic activity">
    <reaction evidence="1">
        <text>RNA(n) + a ribonucleoside 5'-triphosphate = RNA(n+1) + diphosphate</text>
        <dbReference type="Rhea" id="RHEA:21248"/>
        <dbReference type="Rhea" id="RHEA-COMP:14527"/>
        <dbReference type="Rhea" id="RHEA-COMP:17342"/>
        <dbReference type="ChEBI" id="CHEBI:33019"/>
        <dbReference type="ChEBI" id="CHEBI:61557"/>
        <dbReference type="ChEBI" id="CHEBI:140395"/>
        <dbReference type="EC" id="2.7.7.48"/>
    </reaction>
</comment>
<keyword evidence="1" id="KW-0696">RNA-directed RNA polymerase</keyword>
<dbReference type="AlphaFoldDB" id="A0A8S1UPR6"/>
<dbReference type="GO" id="GO:0003723">
    <property type="term" value="F:RNA binding"/>
    <property type="evidence" value="ECO:0007669"/>
    <property type="project" value="UniProtKB-KW"/>
</dbReference>
<dbReference type="OrthoDB" id="10546457at2759"/>
<dbReference type="Proteomes" id="UP000683925">
    <property type="component" value="Unassembled WGS sequence"/>
</dbReference>
<keyword evidence="1" id="KW-0548">Nucleotidyltransferase</keyword>
<evidence type="ECO:0000313" key="3">
    <source>
        <dbReference type="EMBL" id="CAD8164486.1"/>
    </source>
</evidence>
<comment type="similarity">
    <text evidence="1">Belongs to the RdRP family.</text>
</comment>
<dbReference type="EC" id="2.7.7.48" evidence="1"/>
<organism evidence="3 4">
    <name type="scientific">Paramecium octaurelia</name>
    <dbReference type="NCBI Taxonomy" id="43137"/>
    <lineage>
        <taxon>Eukaryota</taxon>
        <taxon>Sar</taxon>
        <taxon>Alveolata</taxon>
        <taxon>Ciliophora</taxon>
        <taxon>Intramacronucleata</taxon>
        <taxon>Oligohymenophorea</taxon>
        <taxon>Peniculida</taxon>
        <taxon>Parameciidae</taxon>
        <taxon>Paramecium</taxon>
    </lineage>
</organism>
<dbReference type="GO" id="GO:0031380">
    <property type="term" value="C:nuclear RNA-directed RNA polymerase complex"/>
    <property type="evidence" value="ECO:0007669"/>
    <property type="project" value="TreeGrafter"/>
</dbReference>
<proteinExistence type="inferred from homology"/>
<keyword evidence="1" id="KW-0694">RNA-binding</keyword>
<gene>
    <name evidence="3" type="ORF">POCTA_138.1.T0450078</name>
</gene>
<accession>A0A8S1UPR6</accession>
<dbReference type="EMBL" id="CAJJDP010000045">
    <property type="protein sequence ID" value="CAD8164486.1"/>
    <property type="molecule type" value="Genomic_DNA"/>
</dbReference>
<dbReference type="Pfam" id="PF05183">
    <property type="entry name" value="RdRP"/>
    <property type="match status" value="1"/>
</dbReference>
<comment type="caution">
    <text evidence="3">The sequence shown here is derived from an EMBL/GenBank/DDBJ whole genome shotgun (WGS) entry which is preliminary data.</text>
</comment>
<dbReference type="GO" id="GO:0030422">
    <property type="term" value="P:siRNA processing"/>
    <property type="evidence" value="ECO:0007669"/>
    <property type="project" value="TreeGrafter"/>
</dbReference>
<protein>
    <recommendedName>
        <fullName evidence="1">RNA-dependent RNA polymerase</fullName>
        <ecNumber evidence="1">2.7.7.48</ecNumber>
    </recommendedName>
</protein>
<dbReference type="PANTHER" id="PTHR23079:SF55">
    <property type="entry name" value="RNA-DIRECTED RNA POLYMERASE"/>
    <property type="match status" value="1"/>
</dbReference>
<sequence>MLTTTASMIYDKVKLALNQILPYHQIYIQQVEYKFEENIQNNECIQGDENYNNYIQVPFLETLFKDKIDKKSESTIKQSEDNNAFISQDSQNDLENNISYSDEIDTRELDKLIQTLSRLISCQSVKEFDSIAIYQKEADQKQNNQILITFKLTQECFSNLKVYSFNLQPDSQPVTINFQQAEILNGQSEHQEFIPVAQDEFSKCIKVTDLNFFYITAEDLIHMKLDIPNTKPILLFLSPYFQYKDLDILQLETYLIYDKKQTQQEESIIIIINIVGRLKLKIEIQLTNCEYCHSINNAYETHLYFKLNHPPICSAALFDKTKIDFLDTQTEWTRIENIYLNSYFQKHQNLLEKYVILNNTIIEIQLNNIKSCNEVRLLNQLQSRLKQKKILYDNKIQLNISKQTERNSKFDILQQQLDKSKLSFEQKYNFICILSQNRIIEFHHLKTLLILMCKQQQNLECILDSAFQLFMRLSQNLSCSIRISDQNNRNLFIFQKELKALNCQIQQNSCLQRPMLVKQAKLTPSGYIPMIGQPEKPKLLTTLFQHQNVVKLSIRDDNGKLIKKNRSNFGEFFKIQLTEGFTICSEKWKLLGWNNKELRQNNLWMNKVSHKELDNFLANFKQDSFILQQQTEVNSKFWNFFIDGQTIEFKQLIIVVIKNQIKENNFSHFGQISGNLIGKVREILKNQEISAVKVVFNGIQYVLQLNSNLKDNTIQLNSQQKQFSSFNDVITVTDYNKFRGAYLNKGLIRVFYQMGIKEEVFIQLLNCKI</sequence>
<evidence type="ECO:0000259" key="2">
    <source>
        <dbReference type="Pfam" id="PF05183"/>
    </source>
</evidence>
<evidence type="ECO:0000256" key="1">
    <source>
        <dbReference type="RuleBase" id="RU363098"/>
    </source>
</evidence>
<keyword evidence="1" id="KW-0808">Transferase</keyword>
<dbReference type="GO" id="GO:0003968">
    <property type="term" value="F:RNA-directed RNA polymerase activity"/>
    <property type="evidence" value="ECO:0007669"/>
    <property type="project" value="UniProtKB-KW"/>
</dbReference>